<evidence type="ECO:0000313" key="4">
    <source>
        <dbReference type="Proteomes" id="UP000284547"/>
    </source>
</evidence>
<feature type="transmembrane region" description="Helical" evidence="1">
    <location>
        <begin position="44"/>
        <end position="64"/>
    </location>
</feature>
<dbReference type="EMBL" id="QWEY01000006">
    <property type="protein sequence ID" value="RGP37002.1"/>
    <property type="molecule type" value="Genomic_DNA"/>
</dbReference>
<gene>
    <name evidence="3" type="ORF">D1012_12715</name>
</gene>
<reference evidence="3 4" key="1">
    <citation type="submission" date="2018-08" db="EMBL/GenBank/DDBJ databases">
        <title>Flavobacterium tibetense sp. nov., isolated from a wetland YonghuCo on Tibetan Plateau.</title>
        <authorList>
            <person name="Phurbu D."/>
            <person name="Lu H."/>
            <person name="Xing P."/>
        </authorList>
    </citation>
    <scope>NUCLEOTIDE SEQUENCE [LARGE SCALE GENOMIC DNA]</scope>
    <source>
        <strain evidence="3 4">DJC</strain>
    </source>
</reference>
<dbReference type="Proteomes" id="UP000284547">
    <property type="component" value="Unassembled WGS sequence"/>
</dbReference>
<dbReference type="InterPro" id="IPR005182">
    <property type="entry name" value="YdbS-like_PH"/>
</dbReference>
<organism evidence="3 4">
    <name type="scientific">Pseudotabrizicola alkalilacus</name>
    <dbReference type="NCBI Taxonomy" id="2305252"/>
    <lineage>
        <taxon>Bacteria</taxon>
        <taxon>Pseudomonadati</taxon>
        <taxon>Pseudomonadota</taxon>
        <taxon>Alphaproteobacteria</taxon>
        <taxon>Rhodobacterales</taxon>
        <taxon>Paracoccaceae</taxon>
        <taxon>Pseudotabrizicola</taxon>
    </lineage>
</organism>
<keyword evidence="1" id="KW-0472">Membrane</keyword>
<dbReference type="Pfam" id="PF03703">
    <property type="entry name" value="bPH_2"/>
    <property type="match status" value="1"/>
</dbReference>
<keyword evidence="1" id="KW-0812">Transmembrane</keyword>
<keyword evidence="4" id="KW-1185">Reference proteome</keyword>
<comment type="caution">
    <text evidence="3">The sequence shown here is derived from an EMBL/GenBank/DDBJ whole genome shotgun (WGS) entry which is preliminary data.</text>
</comment>
<dbReference type="InterPro" id="IPR054839">
    <property type="entry name" value="puhB_PGC"/>
</dbReference>
<protein>
    <submittedName>
        <fullName evidence="3">PH domain-containing protein</fullName>
    </submittedName>
</protein>
<dbReference type="OrthoDB" id="7345733at2"/>
<keyword evidence="1" id="KW-1133">Transmembrane helix</keyword>
<dbReference type="AlphaFoldDB" id="A0A411Z1U8"/>
<evidence type="ECO:0000313" key="3">
    <source>
        <dbReference type="EMBL" id="RGP37002.1"/>
    </source>
</evidence>
<feature type="domain" description="YdbS-like PH" evidence="2">
    <location>
        <begin position="98"/>
        <end position="186"/>
    </location>
</feature>
<evidence type="ECO:0000256" key="1">
    <source>
        <dbReference type="SAM" id="Phobius"/>
    </source>
</evidence>
<accession>A0A411Z1U8</accession>
<name>A0A411Z1U8_9RHOB</name>
<sequence length="212" mass="22718">MSDHNKDFDFELMPGVPAGLPKGEDILWQGKPQAMALAREAYKINWIAGYMLAVVLWRAGGAYADGGTALMLATGLPYLVLAVAGYGVIYLLAWAQARASIYTITTARVILRIGAALPVTYTIPFVRIATARLDLKPGGTGTIALEITKGMRLSFAVLWPHLRPGFAKHTQPAFRCIADARHVARLLADAAQAKLNEPVVTMALSGAVMAAE</sequence>
<dbReference type="RefSeq" id="WP_118152750.1">
    <property type="nucleotide sequence ID" value="NZ_QWEY01000006.1"/>
</dbReference>
<proteinExistence type="predicted"/>
<evidence type="ECO:0000259" key="2">
    <source>
        <dbReference type="Pfam" id="PF03703"/>
    </source>
</evidence>
<feature type="transmembrane region" description="Helical" evidence="1">
    <location>
        <begin position="76"/>
        <end position="95"/>
    </location>
</feature>
<dbReference type="NCBIfam" id="NF040894">
    <property type="entry name" value="puhB_PGC"/>
    <property type="match status" value="1"/>
</dbReference>